<reference evidence="2" key="1">
    <citation type="journal article" date="2019" name="Int. J. Syst. Evol. Microbiol.">
        <title>The Global Catalogue of Microorganisms (GCM) 10K type strain sequencing project: providing services to taxonomists for standard genome sequencing and annotation.</title>
        <authorList>
            <consortium name="The Broad Institute Genomics Platform"/>
            <consortium name="The Broad Institute Genome Sequencing Center for Infectious Disease"/>
            <person name="Wu L."/>
            <person name="Ma J."/>
        </authorList>
    </citation>
    <scope>NUCLEOTIDE SEQUENCE [LARGE SCALE GENOMIC DNA]</scope>
    <source>
        <strain evidence="2">TISTR 1906</strain>
    </source>
</reference>
<sequence>MLMINGESVDVETGPPIFNSMAFSMENADFHGILVSATEFLLV</sequence>
<comment type="caution">
    <text evidence="1">The sequence shown here is derived from an EMBL/GenBank/DDBJ whole genome shotgun (WGS) entry which is preliminary data.</text>
</comment>
<protein>
    <submittedName>
        <fullName evidence="1">Uncharacterized protein</fullName>
    </submittedName>
</protein>
<organism evidence="1 2">
    <name type="scientific">Comamonas terrae</name>
    <dbReference type="NCBI Taxonomy" id="673548"/>
    <lineage>
        <taxon>Bacteria</taxon>
        <taxon>Pseudomonadati</taxon>
        <taxon>Pseudomonadota</taxon>
        <taxon>Betaproteobacteria</taxon>
        <taxon>Burkholderiales</taxon>
        <taxon>Comamonadaceae</taxon>
        <taxon>Comamonas</taxon>
    </lineage>
</organism>
<dbReference type="Proteomes" id="UP001597463">
    <property type="component" value="Unassembled WGS sequence"/>
</dbReference>
<name>A0ABW5USU8_9BURK</name>
<proteinExistence type="predicted"/>
<evidence type="ECO:0000313" key="2">
    <source>
        <dbReference type="Proteomes" id="UP001597463"/>
    </source>
</evidence>
<accession>A0ABW5USU8</accession>
<dbReference type="RefSeq" id="WP_281178772.1">
    <property type="nucleotide sequence ID" value="NZ_BCNT01000006.1"/>
</dbReference>
<dbReference type="EMBL" id="JBHUMV010000013">
    <property type="protein sequence ID" value="MFD2756686.1"/>
    <property type="molecule type" value="Genomic_DNA"/>
</dbReference>
<evidence type="ECO:0000313" key="1">
    <source>
        <dbReference type="EMBL" id="MFD2756686.1"/>
    </source>
</evidence>
<keyword evidence="2" id="KW-1185">Reference proteome</keyword>
<gene>
    <name evidence="1" type="ORF">ACFSW6_21645</name>
</gene>